<reference evidence="2 3" key="1">
    <citation type="submission" date="2018-03" db="EMBL/GenBank/DDBJ databases">
        <title>Genomic Encyclopedia of Archaeal and Bacterial Type Strains, Phase II (KMG-II): from individual species to whole genera.</title>
        <authorList>
            <person name="Goeker M."/>
        </authorList>
    </citation>
    <scope>NUCLEOTIDE SEQUENCE [LARGE SCALE GENOMIC DNA]</scope>
    <source>
        <strain evidence="2 3">DSM 27929</strain>
    </source>
</reference>
<keyword evidence="1" id="KW-1133">Transmembrane helix</keyword>
<comment type="caution">
    <text evidence="2">The sequence shown here is derived from an EMBL/GenBank/DDBJ whole genome shotgun (WGS) entry which is preliminary data.</text>
</comment>
<keyword evidence="1" id="KW-0472">Membrane</keyword>
<dbReference type="EMBL" id="PVTR01000007">
    <property type="protein sequence ID" value="PRY87035.1"/>
    <property type="molecule type" value="Genomic_DNA"/>
</dbReference>
<evidence type="ECO:0000313" key="3">
    <source>
        <dbReference type="Proteomes" id="UP000238157"/>
    </source>
</evidence>
<evidence type="ECO:0008006" key="4">
    <source>
        <dbReference type="Google" id="ProtNLM"/>
    </source>
</evidence>
<evidence type="ECO:0000256" key="1">
    <source>
        <dbReference type="SAM" id="Phobius"/>
    </source>
</evidence>
<organism evidence="2 3">
    <name type="scientific">Mongoliibacter ruber</name>
    <dbReference type="NCBI Taxonomy" id="1750599"/>
    <lineage>
        <taxon>Bacteria</taxon>
        <taxon>Pseudomonadati</taxon>
        <taxon>Bacteroidota</taxon>
        <taxon>Cytophagia</taxon>
        <taxon>Cytophagales</taxon>
        <taxon>Cyclobacteriaceae</taxon>
        <taxon>Mongoliibacter</taxon>
    </lineage>
</organism>
<evidence type="ECO:0000313" key="2">
    <source>
        <dbReference type="EMBL" id="PRY87035.1"/>
    </source>
</evidence>
<accession>A0A2T0WK39</accession>
<proteinExistence type="predicted"/>
<gene>
    <name evidence="2" type="ORF">CLW00_107104</name>
</gene>
<keyword evidence="3" id="KW-1185">Reference proteome</keyword>
<dbReference type="AlphaFoldDB" id="A0A2T0WK39"/>
<dbReference type="RefSeq" id="WP_106134061.1">
    <property type="nucleotide sequence ID" value="NZ_PVTR01000007.1"/>
</dbReference>
<feature type="transmembrane region" description="Helical" evidence="1">
    <location>
        <begin position="51"/>
        <end position="71"/>
    </location>
</feature>
<name>A0A2T0WK39_9BACT</name>
<protein>
    <recommendedName>
        <fullName evidence="4">RND transporter</fullName>
    </recommendedName>
</protein>
<dbReference type="Proteomes" id="UP000238157">
    <property type="component" value="Unassembled WGS sequence"/>
</dbReference>
<sequence>MKKKAPDWKFIHFLFLLLALAPFYPEPHLVGKIRWILGGANGMGALDWFDFLYHGIPAVLFIRIVILKALAKYAEYSENQQGKLKV</sequence>
<dbReference type="OrthoDB" id="1467821at2"/>
<keyword evidence="1" id="KW-0812">Transmembrane</keyword>